<gene>
    <name evidence="1" type="ORF">QC762_0032750</name>
</gene>
<name>A0ABR0GQ73_9PEZI</name>
<dbReference type="Proteomes" id="UP001323405">
    <property type="component" value="Unassembled WGS sequence"/>
</dbReference>
<dbReference type="RefSeq" id="XP_062746870.1">
    <property type="nucleotide sequence ID" value="XM_062883258.1"/>
</dbReference>
<dbReference type="GeneID" id="87902815"/>
<evidence type="ECO:0000313" key="1">
    <source>
        <dbReference type="EMBL" id="KAK4657897.1"/>
    </source>
</evidence>
<reference evidence="1 2" key="1">
    <citation type="journal article" date="2023" name="bioRxiv">
        <title>High-quality genome assemblies of four members of thePodospora anserinaspecies complex.</title>
        <authorList>
            <person name="Ament-Velasquez S.L."/>
            <person name="Vogan A.A."/>
            <person name="Wallerman O."/>
            <person name="Hartmann F."/>
            <person name="Gautier V."/>
            <person name="Silar P."/>
            <person name="Giraud T."/>
            <person name="Johannesson H."/>
        </authorList>
    </citation>
    <scope>NUCLEOTIDE SEQUENCE [LARGE SCALE GENOMIC DNA]</scope>
    <source>
        <strain evidence="1 2">CBS 415.72m</strain>
    </source>
</reference>
<evidence type="ECO:0000313" key="2">
    <source>
        <dbReference type="Proteomes" id="UP001323405"/>
    </source>
</evidence>
<dbReference type="EMBL" id="JAFFHA010000003">
    <property type="protein sequence ID" value="KAK4657897.1"/>
    <property type="molecule type" value="Genomic_DNA"/>
</dbReference>
<protein>
    <submittedName>
        <fullName evidence="1">Uncharacterized protein</fullName>
    </submittedName>
</protein>
<comment type="caution">
    <text evidence="1">The sequence shown here is derived from an EMBL/GenBank/DDBJ whole genome shotgun (WGS) entry which is preliminary data.</text>
</comment>
<proteinExistence type="predicted"/>
<keyword evidence="2" id="KW-1185">Reference proteome</keyword>
<accession>A0ABR0GQ73</accession>
<sequence length="93" mass="10593">MTILHEISFPHCDHYRRGDLCACKVNRKKQMASKYKQSEILLFQMFHHSTPSTHNLPTLGDHPNVSVTLEYNSRSSTSLSESLSSLVSTFHDS</sequence>
<organism evidence="1 2">
    <name type="scientific">Podospora pseudocomata</name>
    <dbReference type="NCBI Taxonomy" id="2093779"/>
    <lineage>
        <taxon>Eukaryota</taxon>
        <taxon>Fungi</taxon>
        <taxon>Dikarya</taxon>
        <taxon>Ascomycota</taxon>
        <taxon>Pezizomycotina</taxon>
        <taxon>Sordariomycetes</taxon>
        <taxon>Sordariomycetidae</taxon>
        <taxon>Sordariales</taxon>
        <taxon>Podosporaceae</taxon>
        <taxon>Podospora</taxon>
    </lineage>
</organism>